<protein>
    <submittedName>
        <fullName evidence="1">Uncharacterized protein</fullName>
    </submittedName>
</protein>
<proteinExistence type="predicted"/>
<comment type="caution">
    <text evidence="1">The sequence shown here is derived from an EMBL/GenBank/DDBJ whole genome shotgun (WGS) entry which is preliminary data.</text>
</comment>
<reference evidence="1" key="1">
    <citation type="journal article" date="2023" name="Plant J.">
        <title>Genome sequences and population genomics provide insights into the demographic history, inbreeding, and mutation load of two 'living fossil' tree species of Dipteronia.</title>
        <authorList>
            <person name="Feng Y."/>
            <person name="Comes H.P."/>
            <person name="Chen J."/>
            <person name="Zhu S."/>
            <person name="Lu R."/>
            <person name="Zhang X."/>
            <person name="Li P."/>
            <person name="Qiu J."/>
            <person name="Olsen K.M."/>
            <person name="Qiu Y."/>
        </authorList>
    </citation>
    <scope>NUCLEOTIDE SEQUENCE</scope>
    <source>
        <strain evidence="1">NBL</strain>
    </source>
</reference>
<sequence>MARRRYNKLKGLKGDDGIWKNDKASMKFIANSYFKNPFSARPISLNYVSLPCLFPVLEESVIVDLNKEVSEVEVRANLFRIGGLKAHGLDGFPAAFFQNQWGYL</sequence>
<evidence type="ECO:0000313" key="2">
    <source>
        <dbReference type="Proteomes" id="UP001281410"/>
    </source>
</evidence>
<gene>
    <name evidence="1" type="ORF">Dsin_008269</name>
</gene>
<name>A0AAE0EAS5_9ROSI</name>
<dbReference type="Proteomes" id="UP001281410">
    <property type="component" value="Unassembled WGS sequence"/>
</dbReference>
<organism evidence="1 2">
    <name type="scientific">Dipteronia sinensis</name>
    <dbReference type="NCBI Taxonomy" id="43782"/>
    <lineage>
        <taxon>Eukaryota</taxon>
        <taxon>Viridiplantae</taxon>
        <taxon>Streptophyta</taxon>
        <taxon>Embryophyta</taxon>
        <taxon>Tracheophyta</taxon>
        <taxon>Spermatophyta</taxon>
        <taxon>Magnoliopsida</taxon>
        <taxon>eudicotyledons</taxon>
        <taxon>Gunneridae</taxon>
        <taxon>Pentapetalae</taxon>
        <taxon>rosids</taxon>
        <taxon>malvids</taxon>
        <taxon>Sapindales</taxon>
        <taxon>Sapindaceae</taxon>
        <taxon>Hippocastanoideae</taxon>
        <taxon>Acereae</taxon>
        <taxon>Dipteronia</taxon>
    </lineage>
</organism>
<dbReference type="EMBL" id="JANJYJ010000003">
    <property type="protein sequence ID" value="KAK3221244.1"/>
    <property type="molecule type" value="Genomic_DNA"/>
</dbReference>
<dbReference type="AlphaFoldDB" id="A0AAE0EAS5"/>
<accession>A0AAE0EAS5</accession>
<keyword evidence="2" id="KW-1185">Reference proteome</keyword>
<evidence type="ECO:0000313" key="1">
    <source>
        <dbReference type="EMBL" id="KAK3221244.1"/>
    </source>
</evidence>